<reference evidence="2" key="1">
    <citation type="submission" date="2022-11" db="EMBL/GenBank/DDBJ databases">
        <authorList>
            <person name="Petersen C."/>
        </authorList>
    </citation>
    <scope>NUCLEOTIDE SEQUENCE</scope>
    <source>
        <strain evidence="2">IBT 30069</strain>
    </source>
</reference>
<evidence type="ECO:0000256" key="1">
    <source>
        <dbReference type="SAM" id="Phobius"/>
    </source>
</evidence>
<reference evidence="2" key="2">
    <citation type="journal article" date="2023" name="IMA Fungus">
        <title>Comparative genomic study of the Penicillium genus elucidates a diverse pangenome and 15 lateral gene transfer events.</title>
        <authorList>
            <person name="Petersen C."/>
            <person name="Sorensen T."/>
            <person name="Nielsen M.R."/>
            <person name="Sondergaard T.E."/>
            <person name="Sorensen J.L."/>
            <person name="Fitzpatrick D.A."/>
            <person name="Frisvad J.C."/>
            <person name="Nielsen K.L."/>
        </authorList>
    </citation>
    <scope>NUCLEOTIDE SEQUENCE</scope>
    <source>
        <strain evidence="2">IBT 30069</strain>
    </source>
</reference>
<evidence type="ECO:0000313" key="2">
    <source>
        <dbReference type="EMBL" id="KAJ5112988.1"/>
    </source>
</evidence>
<comment type="caution">
    <text evidence="2">The sequence shown here is derived from an EMBL/GenBank/DDBJ whole genome shotgun (WGS) entry which is preliminary data.</text>
</comment>
<dbReference type="AlphaFoldDB" id="A0A9W9G6H5"/>
<gene>
    <name evidence="2" type="ORF">N7456_001522</name>
</gene>
<keyword evidence="3" id="KW-1185">Reference proteome</keyword>
<feature type="transmembrane region" description="Helical" evidence="1">
    <location>
        <begin position="270"/>
        <end position="290"/>
    </location>
</feature>
<name>A0A9W9G6H5_9EURO</name>
<proteinExistence type="predicted"/>
<protein>
    <submittedName>
        <fullName evidence="2">Uncharacterized protein</fullName>
    </submittedName>
</protein>
<keyword evidence="1" id="KW-1133">Transmembrane helix</keyword>
<sequence>MPNTSITNEWWAFTNAGPLTTTFTPASTCTNSVYVGKISPELFLGPPVDCTTYDTSGCTPSGTTTNTGSSTTLGLYPPWEAPYFSPGIHCPSGWTTVGAAVRGANDTMSSSGIMSMSMGLEDYEIGAFMLASILEPSETLALCCPSGMKGDWGIGRCWSAMPSHTPTTACTVCEADDDFQELTMTFTGSTFTDTIDLGIETTFVPISTQTITLAEDSQFSGAVAISLEYIVTLVYQQSDIQAATSTGSGAAATSSNAAGRLNVVHPSFDGLGMTLGICISAMALGAAIIFQ</sequence>
<dbReference type="OrthoDB" id="5429716at2759"/>
<evidence type="ECO:0000313" key="3">
    <source>
        <dbReference type="Proteomes" id="UP001149165"/>
    </source>
</evidence>
<accession>A0A9W9G6H5</accession>
<keyword evidence="1" id="KW-0812">Transmembrane</keyword>
<organism evidence="2 3">
    <name type="scientific">Penicillium angulare</name>
    <dbReference type="NCBI Taxonomy" id="116970"/>
    <lineage>
        <taxon>Eukaryota</taxon>
        <taxon>Fungi</taxon>
        <taxon>Dikarya</taxon>
        <taxon>Ascomycota</taxon>
        <taxon>Pezizomycotina</taxon>
        <taxon>Eurotiomycetes</taxon>
        <taxon>Eurotiomycetidae</taxon>
        <taxon>Eurotiales</taxon>
        <taxon>Aspergillaceae</taxon>
        <taxon>Penicillium</taxon>
    </lineage>
</organism>
<dbReference type="EMBL" id="JAPQKH010000002">
    <property type="protein sequence ID" value="KAJ5112988.1"/>
    <property type="molecule type" value="Genomic_DNA"/>
</dbReference>
<dbReference type="Proteomes" id="UP001149165">
    <property type="component" value="Unassembled WGS sequence"/>
</dbReference>
<keyword evidence="1" id="KW-0472">Membrane</keyword>